<dbReference type="GO" id="GO:0016881">
    <property type="term" value="F:acid-amino acid ligase activity"/>
    <property type="evidence" value="ECO:0007669"/>
    <property type="project" value="InterPro"/>
</dbReference>
<feature type="domain" description="Mur ligase N-terminal catalytic" evidence="1">
    <location>
        <begin position="12"/>
        <end position="59"/>
    </location>
</feature>
<feature type="non-terminal residue" evidence="2">
    <location>
        <position position="68"/>
    </location>
</feature>
<dbReference type="AlphaFoldDB" id="A0A383F079"/>
<gene>
    <name evidence="2" type="ORF">METZ01_LOCUS514642</name>
</gene>
<dbReference type="InterPro" id="IPR000713">
    <property type="entry name" value="Mur_ligase_N"/>
</dbReference>
<protein>
    <recommendedName>
        <fullName evidence="1">Mur ligase N-terminal catalytic domain-containing protein</fullName>
    </recommendedName>
</protein>
<proteinExistence type="predicted"/>
<dbReference type="SUPFAM" id="SSF63418">
    <property type="entry name" value="MurE/MurF N-terminal domain"/>
    <property type="match status" value="1"/>
</dbReference>
<accession>A0A383F079</accession>
<name>A0A383F079_9ZZZZ</name>
<sequence>MTGAAAATDLNITGVTCDSREVRPGYLFAAIPGAQTDGRRFIPDAILRGAVAVLGPPGTEPDNDHPDI</sequence>
<dbReference type="InterPro" id="IPR035911">
    <property type="entry name" value="MurE/MurF_N"/>
</dbReference>
<reference evidence="2" key="1">
    <citation type="submission" date="2018-05" db="EMBL/GenBank/DDBJ databases">
        <authorList>
            <person name="Lanie J.A."/>
            <person name="Ng W.-L."/>
            <person name="Kazmierczak K.M."/>
            <person name="Andrzejewski T.M."/>
            <person name="Davidsen T.M."/>
            <person name="Wayne K.J."/>
            <person name="Tettelin H."/>
            <person name="Glass J.I."/>
            <person name="Rusch D."/>
            <person name="Podicherti R."/>
            <person name="Tsui H.-C.T."/>
            <person name="Winkler M.E."/>
        </authorList>
    </citation>
    <scope>NUCLEOTIDE SEQUENCE</scope>
</reference>
<dbReference type="EMBL" id="UINC01229883">
    <property type="protein sequence ID" value="SVE61788.1"/>
    <property type="molecule type" value="Genomic_DNA"/>
</dbReference>
<organism evidence="2">
    <name type="scientific">marine metagenome</name>
    <dbReference type="NCBI Taxonomy" id="408172"/>
    <lineage>
        <taxon>unclassified sequences</taxon>
        <taxon>metagenomes</taxon>
        <taxon>ecological metagenomes</taxon>
    </lineage>
</organism>
<evidence type="ECO:0000259" key="1">
    <source>
        <dbReference type="Pfam" id="PF01225"/>
    </source>
</evidence>
<evidence type="ECO:0000313" key="2">
    <source>
        <dbReference type="EMBL" id="SVE61788.1"/>
    </source>
</evidence>
<dbReference type="Pfam" id="PF01225">
    <property type="entry name" value="Mur_ligase"/>
    <property type="match status" value="1"/>
</dbReference>
<dbReference type="Gene3D" id="3.40.1390.10">
    <property type="entry name" value="MurE/MurF, N-terminal domain"/>
    <property type="match status" value="1"/>
</dbReference>